<comment type="similarity">
    <text evidence="2">Belongs to the class-I aminoacyl-tRNA synthetase family.</text>
</comment>
<dbReference type="Gene3D" id="1.20.120.1910">
    <property type="entry name" value="Cysteine-tRNA ligase, C-terminal anti-codon recognition domain"/>
    <property type="match status" value="1"/>
</dbReference>
<evidence type="ECO:0000256" key="9">
    <source>
        <dbReference type="ARBA" id="ARBA00022917"/>
    </source>
</evidence>
<comment type="catalytic activity">
    <reaction evidence="18">
        <text>tRNA(Cys) + L-cysteine + ATP = L-cysteinyl-tRNA(Cys) + AMP + diphosphate</text>
        <dbReference type="Rhea" id="RHEA:17773"/>
        <dbReference type="Rhea" id="RHEA-COMP:9661"/>
        <dbReference type="Rhea" id="RHEA-COMP:9679"/>
        <dbReference type="ChEBI" id="CHEBI:30616"/>
        <dbReference type="ChEBI" id="CHEBI:33019"/>
        <dbReference type="ChEBI" id="CHEBI:35235"/>
        <dbReference type="ChEBI" id="CHEBI:78442"/>
        <dbReference type="ChEBI" id="CHEBI:78517"/>
        <dbReference type="ChEBI" id="CHEBI:456215"/>
        <dbReference type="EC" id="6.1.1.16"/>
    </reaction>
    <physiologicalReaction direction="right-to-left" evidence="18">
        <dbReference type="Rhea" id="RHEA:17775"/>
    </physiologicalReaction>
</comment>
<comment type="catalytic activity">
    <reaction evidence="17">
        <text>S-sulfanyl-L-cysteine + tRNA(Cys) + ATP = (S)-sulfanyl-L-cysteinyl-tRNA(Cys) + AMP + diphosphate</text>
        <dbReference type="Rhea" id="RHEA:78647"/>
        <dbReference type="Rhea" id="RHEA-COMP:9661"/>
        <dbReference type="Rhea" id="RHEA-COMP:19119"/>
        <dbReference type="ChEBI" id="CHEBI:30616"/>
        <dbReference type="ChEBI" id="CHEBI:33019"/>
        <dbReference type="ChEBI" id="CHEBI:58591"/>
        <dbReference type="ChEBI" id="CHEBI:78442"/>
        <dbReference type="ChEBI" id="CHEBI:229520"/>
        <dbReference type="ChEBI" id="CHEBI:456215"/>
    </reaction>
    <physiologicalReaction direction="left-to-right" evidence="17">
        <dbReference type="Rhea" id="RHEA:78648"/>
    </physiologicalReaction>
</comment>
<dbReference type="GO" id="GO:0004817">
    <property type="term" value="F:cysteine-tRNA ligase activity"/>
    <property type="evidence" value="ECO:0007669"/>
    <property type="project" value="UniProtKB-EC"/>
</dbReference>
<comment type="cofactor">
    <cofactor evidence="1">
        <name>Zn(2+)</name>
        <dbReference type="ChEBI" id="CHEBI:29105"/>
    </cofactor>
</comment>
<dbReference type="InterPro" id="IPR024909">
    <property type="entry name" value="Cys-tRNA/MSH_ligase"/>
</dbReference>
<dbReference type="InterPro" id="IPR014729">
    <property type="entry name" value="Rossmann-like_a/b/a_fold"/>
</dbReference>
<keyword evidence="10" id="KW-0030">Aminoacyl-tRNA synthetase</keyword>
<evidence type="ECO:0000256" key="3">
    <source>
        <dbReference type="ARBA" id="ARBA00012832"/>
    </source>
</evidence>
<evidence type="ECO:0000256" key="8">
    <source>
        <dbReference type="ARBA" id="ARBA00022840"/>
    </source>
</evidence>
<evidence type="ECO:0000256" key="15">
    <source>
        <dbReference type="ARBA" id="ARBA00047548"/>
    </source>
</evidence>
<evidence type="ECO:0000256" key="12">
    <source>
        <dbReference type="ARBA" id="ARBA00043868"/>
    </source>
</evidence>
<dbReference type="VEuPathDB" id="VectorBase:LLONM1_000847"/>
<dbReference type="GO" id="GO:0006423">
    <property type="term" value="P:cysteinyl-tRNA aminoacylation"/>
    <property type="evidence" value="ECO:0007669"/>
    <property type="project" value="InterPro"/>
</dbReference>
<dbReference type="Proteomes" id="UP000092461">
    <property type="component" value="Unassembled WGS sequence"/>
</dbReference>
<keyword evidence="6" id="KW-0547">Nucleotide-binding</keyword>
<evidence type="ECO:0000259" key="19">
    <source>
        <dbReference type="Pfam" id="PF01406"/>
    </source>
</evidence>
<dbReference type="VEuPathDB" id="VectorBase:LLOJ006387"/>
<evidence type="ECO:0000256" key="4">
    <source>
        <dbReference type="ARBA" id="ARBA00022598"/>
    </source>
</evidence>
<evidence type="ECO:0000256" key="5">
    <source>
        <dbReference type="ARBA" id="ARBA00022723"/>
    </source>
</evidence>
<dbReference type="EnsemblMetazoa" id="LLOJ006387-RA">
    <property type="protein sequence ID" value="LLOJ006387-PA"/>
    <property type="gene ID" value="LLOJ006387"/>
</dbReference>
<comment type="function">
    <text evidence="13">In addition to its role as an aminoacyl-tRNA synthetase, has also cysteine persulfide synthase activity. Produces reactive persulfide species such as cysteine persulfide (CysSSH) from substrate cysteine and mediate direct incorporation of CysSSH into proteins during translations, resulting in protein persulfides and polysulfides. CysSSHs behave as potent antioxidants and cellular protectants.</text>
</comment>
<dbReference type="Gene3D" id="3.40.50.620">
    <property type="entry name" value="HUPs"/>
    <property type="match status" value="1"/>
</dbReference>
<dbReference type="EC" id="6.1.1.16" evidence="3"/>
<name>A0A1B0CNR5_LUTLO</name>
<evidence type="ECO:0000256" key="10">
    <source>
        <dbReference type="ARBA" id="ARBA00023146"/>
    </source>
</evidence>
<keyword evidence="4" id="KW-0436">Ligase</keyword>
<comment type="catalytic activity">
    <reaction evidence="14">
        <text>S-disulfanyl-L-cysteine + tRNA(Cys) + ATP = (S)-disulfanyl-L-cysteinyl-tRNA(Cys) + AMP + diphosphate</text>
        <dbReference type="Rhea" id="RHEA:78651"/>
        <dbReference type="Rhea" id="RHEA-COMP:9661"/>
        <dbReference type="Rhea" id="RHEA-COMP:19120"/>
        <dbReference type="ChEBI" id="CHEBI:30616"/>
        <dbReference type="ChEBI" id="CHEBI:33019"/>
        <dbReference type="ChEBI" id="CHEBI:78442"/>
        <dbReference type="ChEBI" id="CHEBI:229465"/>
        <dbReference type="ChEBI" id="CHEBI:229521"/>
        <dbReference type="ChEBI" id="CHEBI:456215"/>
    </reaction>
    <physiologicalReaction direction="left-to-right" evidence="14">
        <dbReference type="Rhea" id="RHEA:78652"/>
    </physiologicalReaction>
</comment>
<dbReference type="GO" id="GO:0005737">
    <property type="term" value="C:cytoplasm"/>
    <property type="evidence" value="ECO:0007669"/>
    <property type="project" value="TreeGrafter"/>
</dbReference>
<organism evidence="20 21">
    <name type="scientific">Lutzomyia longipalpis</name>
    <name type="common">Sand fly</name>
    <dbReference type="NCBI Taxonomy" id="7200"/>
    <lineage>
        <taxon>Eukaryota</taxon>
        <taxon>Metazoa</taxon>
        <taxon>Ecdysozoa</taxon>
        <taxon>Arthropoda</taxon>
        <taxon>Hexapoda</taxon>
        <taxon>Insecta</taxon>
        <taxon>Pterygota</taxon>
        <taxon>Neoptera</taxon>
        <taxon>Endopterygota</taxon>
        <taxon>Diptera</taxon>
        <taxon>Nematocera</taxon>
        <taxon>Psychodoidea</taxon>
        <taxon>Psychodidae</taxon>
        <taxon>Lutzomyia</taxon>
        <taxon>Lutzomyia</taxon>
    </lineage>
</organism>
<dbReference type="Pfam" id="PF01406">
    <property type="entry name" value="tRNA-synt_1e"/>
    <property type="match status" value="1"/>
</dbReference>
<dbReference type="InterPro" id="IPR009080">
    <property type="entry name" value="tRNAsynth_Ia_anticodon-bd"/>
</dbReference>
<evidence type="ECO:0000256" key="1">
    <source>
        <dbReference type="ARBA" id="ARBA00001947"/>
    </source>
</evidence>
<dbReference type="PANTHER" id="PTHR10890">
    <property type="entry name" value="CYSTEINYL-TRNA SYNTHETASE"/>
    <property type="match status" value="1"/>
</dbReference>
<dbReference type="EMBL" id="AJWK01020706">
    <property type="status" value="NOT_ANNOTATED_CDS"/>
    <property type="molecule type" value="Genomic_DNA"/>
</dbReference>
<dbReference type="InterPro" id="IPR015803">
    <property type="entry name" value="Cys-tRNA-ligase"/>
</dbReference>
<proteinExistence type="inferred from homology"/>
<comment type="catalytic activity">
    <reaction evidence="15">
        <text>2 L-cysteine = S-sulfanyl-L-cysteine + L-alanine</text>
        <dbReference type="Rhea" id="RHEA:78543"/>
        <dbReference type="ChEBI" id="CHEBI:35235"/>
        <dbReference type="ChEBI" id="CHEBI:57972"/>
        <dbReference type="ChEBI" id="CHEBI:58591"/>
    </reaction>
    <physiologicalReaction direction="left-to-right" evidence="15">
        <dbReference type="Rhea" id="RHEA:78544"/>
    </physiologicalReaction>
</comment>
<dbReference type="PRINTS" id="PR00983">
    <property type="entry name" value="TRNASYNTHCYS"/>
</dbReference>
<evidence type="ECO:0000313" key="21">
    <source>
        <dbReference type="Proteomes" id="UP000092461"/>
    </source>
</evidence>
<dbReference type="GO" id="GO:0046872">
    <property type="term" value="F:metal ion binding"/>
    <property type="evidence" value="ECO:0007669"/>
    <property type="project" value="UniProtKB-KW"/>
</dbReference>
<dbReference type="NCBIfam" id="TIGR00435">
    <property type="entry name" value="cysS"/>
    <property type="match status" value="1"/>
</dbReference>
<dbReference type="InterPro" id="IPR032678">
    <property type="entry name" value="tRNA-synt_1_cat_dom"/>
</dbReference>
<dbReference type="EMBL" id="AJWK01020705">
    <property type="status" value="NOT_ANNOTATED_CDS"/>
    <property type="molecule type" value="Genomic_DNA"/>
</dbReference>
<protein>
    <recommendedName>
        <fullName evidence="3">cysteine--tRNA ligase</fullName>
        <ecNumber evidence="3">6.1.1.16</ecNumber>
    </recommendedName>
    <alternativeName>
        <fullName evidence="11">Cysteinyl-tRNA synthetase</fullName>
    </alternativeName>
</protein>
<dbReference type="PANTHER" id="PTHR10890:SF27">
    <property type="entry name" value="CYSTEINE--TRNA LIGASE, MITOCHONDRIAL-RELATED"/>
    <property type="match status" value="1"/>
</dbReference>
<evidence type="ECO:0000256" key="18">
    <source>
        <dbReference type="ARBA" id="ARBA00049046"/>
    </source>
</evidence>
<keyword evidence="5" id="KW-0479">Metal-binding</keyword>
<evidence type="ECO:0000256" key="17">
    <source>
        <dbReference type="ARBA" id="ARBA00048609"/>
    </source>
</evidence>
<dbReference type="AlphaFoldDB" id="A0A1B0CNR5"/>
<evidence type="ECO:0000313" key="20">
    <source>
        <dbReference type="EnsemblMetazoa" id="LLOJ006387-PA"/>
    </source>
</evidence>
<dbReference type="EMBL" id="AJWK01020704">
    <property type="status" value="NOT_ANNOTATED_CDS"/>
    <property type="molecule type" value="Genomic_DNA"/>
</dbReference>
<evidence type="ECO:0000256" key="11">
    <source>
        <dbReference type="ARBA" id="ARBA00031499"/>
    </source>
</evidence>
<keyword evidence="7" id="KW-0862">Zinc</keyword>
<evidence type="ECO:0000256" key="2">
    <source>
        <dbReference type="ARBA" id="ARBA00005594"/>
    </source>
</evidence>
<reference evidence="20" key="1">
    <citation type="submission" date="2020-05" db="UniProtKB">
        <authorList>
            <consortium name="EnsemblMetazoa"/>
        </authorList>
    </citation>
    <scope>IDENTIFICATION</scope>
    <source>
        <strain evidence="20">Jacobina</strain>
    </source>
</reference>
<comment type="function">
    <text evidence="12">Mitochondrial cysteine-specific aminoacyl-tRNA synthetase that catalyzes the ATP-dependent ligation of cysteine to tRNA(Cys).</text>
</comment>
<evidence type="ECO:0000256" key="14">
    <source>
        <dbReference type="ARBA" id="ARBA00047499"/>
    </source>
</evidence>
<keyword evidence="9" id="KW-0648">Protein biosynthesis</keyword>
<dbReference type="SUPFAM" id="SSF47323">
    <property type="entry name" value="Anticodon-binding domain of a subclass of class I aminoacyl-tRNA synthetases"/>
    <property type="match status" value="1"/>
</dbReference>
<comment type="catalytic activity">
    <reaction evidence="16">
        <text>S-sulfanyl-L-cysteine + L-cysteine = S-disulfanyl-L-cysteine + L-alanine</text>
        <dbReference type="Rhea" id="RHEA:78627"/>
        <dbReference type="ChEBI" id="CHEBI:35235"/>
        <dbReference type="ChEBI" id="CHEBI:57972"/>
        <dbReference type="ChEBI" id="CHEBI:58591"/>
        <dbReference type="ChEBI" id="CHEBI:229465"/>
    </reaction>
    <physiologicalReaction direction="left-to-right" evidence="16">
        <dbReference type="Rhea" id="RHEA:78628"/>
    </physiologicalReaction>
</comment>
<dbReference type="SUPFAM" id="SSF52374">
    <property type="entry name" value="Nucleotidylyl transferase"/>
    <property type="match status" value="1"/>
</dbReference>
<dbReference type="HAMAP" id="MF_00041">
    <property type="entry name" value="Cys_tRNA_synth"/>
    <property type="match status" value="1"/>
</dbReference>
<evidence type="ECO:0000256" key="13">
    <source>
        <dbReference type="ARBA" id="ARBA00045476"/>
    </source>
</evidence>
<sequence length="518" mass="58948">MTMKWLQPTEGFRTGIEVYNCIVGKKVPLILRQKHLATVYTCGPTVYDDTHIGHASTYVKLDTIRRILQHHFGIRVLSAMNVTDIDDKIIRRSQERKCTWEVVARENEETFWRDLKGLNVLEPHIKMRVTENIQEIVEFIAKLEEKKLAYRTVDGSMNFKIRDYGAYGKLQKINVGEENVDFALWKGAKEGEPSWAAPWGQGRPGWHIECSAMASKVFGSNLDIHAGGIDLKFPHHENEEAQSCAHHDCQQWVNYWLHTGHLKLPGDAEKMSKSLKNTIGVQQLLSEYTANQFRMLCLLSNYRSSMIFSPEAMAMAQSVLGKFLSFLQDMLCLLSNYRSSMIYSPEAMAMAQSVLGKFLSFLQDMESILRGSRSIGNFNPGEIFEKYSKSSKKIDEHLRDDFDTARAIQILQDFMTFVHKAVNSPQSDGAAPERGCLKLCQEFVEQNLTNFGIVLPKDGAQGEESTFSGEVLEKILQIRNNFRKERNFAAADALRDALRDVGVEIKDHGETSSWTKKE</sequence>
<evidence type="ECO:0000256" key="16">
    <source>
        <dbReference type="ARBA" id="ARBA00047731"/>
    </source>
</evidence>
<evidence type="ECO:0000256" key="6">
    <source>
        <dbReference type="ARBA" id="ARBA00022741"/>
    </source>
</evidence>
<dbReference type="GO" id="GO:0005524">
    <property type="term" value="F:ATP binding"/>
    <property type="evidence" value="ECO:0007669"/>
    <property type="project" value="UniProtKB-KW"/>
</dbReference>
<keyword evidence="8" id="KW-0067">ATP-binding</keyword>
<accession>A0A1B0CNR5</accession>
<evidence type="ECO:0000256" key="7">
    <source>
        <dbReference type="ARBA" id="ARBA00022833"/>
    </source>
</evidence>
<feature type="domain" description="tRNA synthetases class I catalytic" evidence="19">
    <location>
        <begin position="35"/>
        <end position="317"/>
    </location>
</feature>
<dbReference type="CDD" id="cd00672">
    <property type="entry name" value="CysRS_core"/>
    <property type="match status" value="1"/>
</dbReference>
<keyword evidence="21" id="KW-1185">Reference proteome</keyword>